<comment type="caution">
    <text evidence="1">The sequence shown here is derived from an EMBL/GenBank/DDBJ whole genome shotgun (WGS) entry which is preliminary data.</text>
</comment>
<evidence type="ECO:0000313" key="1">
    <source>
        <dbReference type="EMBL" id="PKK56681.1"/>
    </source>
</evidence>
<name>A0A2N1M4V1_9GLOM</name>
<dbReference type="EMBL" id="LLXL01005282">
    <property type="protein sequence ID" value="PKK56681.1"/>
    <property type="molecule type" value="Genomic_DNA"/>
</dbReference>
<reference evidence="1 2" key="2">
    <citation type="submission" date="2017-10" db="EMBL/GenBank/DDBJ databases">
        <title>Extensive intraspecific genome diversity in a model arbuscular mycorrhizal fungus.</title>
        <authorList>
            <person name="Chen E.C.H."/>
            <person name="Morin E."/>
            <person name="Baudet D."/>
            <person name="Noel J."/>
            <person name="Ndikumana S."/>
            <person name="Charron P."/>
            <person name="St-Onge C."/>
            <person name="Giorgi J."/>
            <person name="Grigoriev I.V."/>
            <person name="Roux C."/>
            <person name="Martin F.M."/>
            <person name="Corradi N."/>
        </authorList>
    </citation>
    <scope>NUCLEOTIDE SEQUENCE [LARGE SCALE GENOMIC DNA]</scope>
    <source>
        <strain evidence="1 2">C2</strain>
    </source>
</reference>
<organism evidence="1 2">
    <name type="scientific">Rhizophagus irregularis</name>
    <dbReference type="NCBI Taxonomy" id="588596"/>
    <lineage>
        <taxon>Eukaryota</taxon>
        <taxon>Fungi</taxon>
        <taxon>Fungi incertae sedis</taxon>
        <taxon>Mucoromycota</taxon>
        <taxon>Glomeromycotina</taxon>
        <taxon>Glomeromycetes</taxon>
        <taxon>Glomerales</taxon>
        <taxon>Glomeraceae</taxon>
        <taxon>Rhizophagus</taxon>
    </lineage>
</organism>
<reference evidence="1 2" key="1">
    <citation type="submission" date="2016-04" db="EMBL/GenBank/DDBJ databases">
        <title>Genome analyses suggest a sexual origin of heterokaryosis in a supposedly ancient asexual fungus.</title>
        <authorList>
            <person name="Ropars J."/>
            <person name="Sedzielewska K."/>
            <person name="Noel J."/>
            <person name="Charron P."/>
            <person name="Farinelli L."/>
            <person name="Marton T."/>
            <person name="Kruger M."/>
            <person name="Pelin A."/>
            <person name="Brachmann A."/>
            <person name="Corradi N."/>
        </authorList>
    </citation>
    <scope>NUCLEOTIDE SEQUENCE [LARGE SCALE GENOMIC DNA]</scope>
    <source>
        <strain evidence="1 2">C2</strain>
    </source>
</reference>
<sequence>MPELIVLAFLHVKLKKMLELMILAFLHVKSKKMPKLSVLVFLYVKPKGNTPEPIIPALLHVKSKKNAKTISFSVFTCKIKRKNAETNSFGVLYKYKSKKRCENVFMIKLEPARAQLGLSQDFHGSAWLELS</sequence>
<dbReference type="Proteomes" id="UP000233469">
    <property type="component" value="Unassembled WGS sequence"/>
</dbReference>
<protein>
    <submittedName>
        <fullName evidence="1">Uncharacterized protein</fullName>
    </submittedName>
</protein>
<proteinExistence type="predicted"/>
<dbReference type="AlphaFoldDB" id="A0A2N1M4V1"/>
<accession>A0A2N1M4V1</accession>
<evidence type="ECO:0000313" key="2">
    <source>
        <dbReference type="Proteomes" id="UP000233469"/>
    </source>
</evidence>
<gene>
    <name evidence="1" type="ORF">RhiirC2_721709</name>
</gene>